<evidence type="ECO:0000313" key="7">
    <source>
        <dbReference type="EMBL" id="SDW44416.1"/>
    </source>
</evidence>
<dbReference type="PANTHER" id="PTHR30250:SF11">
    <property type="entry name" value="O-ANTIGEN TRANSPORTER-RELATED"/>
    <property type="match status" value="1"/>
</dbReference>
<keyword evidence="5 6" id="KW-0472">Membrane</keyword>
<organism evidence="7 8">
    <name type="scientific">Marinobacter mobilis</name>
    <dbReference type="NCBI Taxonomy" id="488533"/>
    <lineage>
        <taxon>Bacteria</taxon>
        <taxon>Pseudomonadati</taxon>
        <taxon>Pseudomonadota</taxon>
        <taxon>Gammaproteobacteria</taxon>
        <taxon>Pseudomonadales</taxon>
        <taxon>Marinobacteraceae</taxon>
        <taxon>Marinobacter</taxon>
    </lineage>
</organism>
<dbReference type="InterPro" id="IPR002797">
    <property type="entry name" value="Polysacc_synth"/>
</dbReference>
<evidence type="ECO:0000256" key="1">
    <source>
        <dbReference type="ARBA" id="ARBA00004651"/>
    </source>
</evidence>
<evidence type="ECO:0000313" key="8">
    <source>
        <dbReference type="Proteomes" id="UP000199675"/>
    </source>
</evidence>
<reference evidence="7 8" key="1">
    <citation type="submission" date="2016-10" db="EMBL/GenBank/DDBJ databases">
        <authorList>
            <person name="de Groot N.N."/>
        </authorList>
    </citation>
    <scope>NUCLEOTIDE SEQUENCE [LARGE SCALE GENOMIC DNA]</scope>
    <source>
        <strain evidence="7 8">CGMCC 1.7059</strain>
    </source>
</reference>
<feature type="transmembrane region" description="Helical" evidence="6">
    <location>
        <begin position="299"/>
        <end position="325"/>
    </location>
</feature>
<proteinExistence type="predicted"/>
<dbReference type="PANTHER" id="PTHR30250">
    <property type="entry name" value="PST FAMILY PREDICTED COLANIC ACID TRANSPORTER"/>
    <property type="match status" value="1"/>
</dbReference>
<evidence type="ECO:0000256" key="2">
    <source>
        <dbReference type="ARBA" id="ARBA00022475"/>
    </source>
</evidence>
<feature type="transmembrane region" description="Helical" evidence="6">
    <location>
        <begin position="182"/>
        <end position="201"/>
    </location>
</feature>
<name>A0A1H2TK83_9GAMM</name>
<keyword evidence="8" id="KW-1185">Reference proteome</keyword>
<keyword evidence="4 6" id="KW-1133">Transmembrane helix</keyword>
<feature type="transmembrane region" description="Helical" evidence="6">
    <location>
        <begin position="256"/>
        <end position="278"/>
    </location>
</feature>
<feature type="transmembrane region" description="Helical" evidence="6">
    <location>
        <begin position="86"/>
        <end position="109"/>
    </location>
</feature>
<dbReference type="GO" id="GO:0005886">
    <property type="term" value="C:plasma membrane"/>
    <property type="evidence" value="ECO:0007669"/>
    <property type="project" value="UniProtKB-SubCell"/>
</dbReference>
<dbReference type="OrthoDB" id="9815248at2"/>
<dbReference type="AlphaFoldDB" id="A0A1H2TK83"/>
<dbReference type="STRING" id="488533.SAMN04487960_102473"/>
<feature type="transmembrane region" description="Helical" evidence="6">
    <location>
        <begin position="222"/>
        <end position="244"/>
    </location>
</feature>
<evidence type="ECO:0000256" key="5">
    <source>
        <dbReference type="ARBA" id="ARBA00023136"/>
    </source>
</evidence>
<feature type="transmembrane region" description="Helical" evidence="6">
    <location>
        <begin position="365"/>
        <end position="385"/>
    </location>
</feature>
<feature type="transmembrane region" description="Helical" evidence="6">
    <location>
        <begin position="337"/>
        <end position="358"/>
    </location>
</feature>
<evidence type="ECO:0000256" key="4">
    <source>
        <dbReference type="ARBA" id="ARBA00022989"/>
    </source>
</evidence>
<dbReference type="EMBL" id="FNNE01000002">
    <property type="protein sequence ID" value="SDW44416.1"/>
    <property type="molecule type" value="Genomic_DNA"/>
</dbReference>
<accession>A0A1H2TK83</accession>
<sequence length="425" mass="46704">MFKLVKGNTLVAGAAIYLASNILNAAIPFALMPILTRYLSPTEYGEVAMFQTLLGALAAIVGLSMHGAAGRKFYDGNLSEVELKEFVGSCLQVLLVTSTLTISIMFATIDVLSEWLELGSLWVLLAVPVTAASAIIQLRLGQWQVRNQAKNYGALQTFQSIVNTLLSLLLVVVFLLGAEGRIVGMVVAMTVAAFLSMWLLSRDGLLSFFVWRPHFIREIVQFGGPLVPHVGGIFLLTSVDRFVINGKLGLAETGVYMVAVQLAGALALIFDAINKAYVPWLYERLKRDDKREKRKIVRFTYAWFCLIACGAVLAFLIGPLVVSLVAGDDFSGAGDVIGWLALGQVFGGMYLMVTNYIFFSKRTGLLSFVTVFSGLINVLLLIILIEVFGILGAAYAFCIAMAIRFFLTWWVAQMRYPMPWFNLKT</sequence>
<feature type="transmembrane region" description="Helical" evidence="6">
    <location>
        <begin position="121"/>
        <end position="140"/>
    </location>
</feature>
<evidence type="ECO:0000256" key="3">
    <source>
        <dbReference type="ARBA" id="ARBA00022692"/>
    </source>
</evidence>
<evidence type="ECO:0000256" key="6">
    <source>
        <dbReference type="SAM" id="Phobius"/>
    </source>
</evidence>
<gene>
    <name evidence="7" type="ORF">SAMN04487960_102473</name>
</gene>
<protein>
    <submittedName>
        <fullName evidence="7">Membrane protein involved in the export of O-antigen and teichoic acid</fullName>
    </submittedName>
</protein>
<keyword evidence="3 6" id="KW-0812">Transmembrane</keyword>
<dbReference type="InterPro" id="IPR050833">
    <property type="entry name" value="Poly_Biosynth_Transport"/>
</dbReference>
<dbReference type="Pfam" id="PF01943">
    <property type="entry name" value="Polysacc_synt"/>
    <property type="match status" value="1"/>
</dbReference>
<feature type="transmembrane region" description="Helical" evidence="6">
    <location>
        <begin position="12"/>
        <end position="35"/>
    </location>
</feature>
<feature type="transmembrane region" description="Helical" evidence="6">
    <location>
        <begin position="152"/>
        <end position="176"/>
    </location>
</feature>
<keyword evidence="2" id="KW-1003">Cell membrane</keyword>
<feature type="transmembrane region" description="Helical" evidence="6">
    <location>
        <begin position="47"/>
        <end position="65"/>
    </location>
</feature>
<dbReference type="Proteomes" id="UP000199675">
    <property type="component" value="Unassembled WGS sequence"/>
</dbReference>
<feature type="transmembrane region" description="Helical" evidence="6">
    <location>
        <begin position="391"/>
        <end position="412"/>
    </location>
</feature>
<dbReference type="RefSeq" id="WP_091811811.1">
    <property type="nucleotide sequence ID" value="NZ_FNNE01000002.1"/>
</dbReference>
<comment type="subcellular location">
    <subcellularLocation>
        <location evidence="1">Cell membrane</location>
        <topology evidence="1">Multi-pass membrane protein</topology>
    </subcellularLocation>
</comment>